<reference evidence="2 3" key="3">
    <citation type="journal article" date="2013" name="Rice">
        <title>Improvement of the Oryza sativa Nipponbare reference genome using next generation sequence and optical map data.</title>
        <authorList>
            <person name="Kawahara Y."/>
            <person name="de la Bastide M."/>
            <person name="Hamilton J.P."/>
            <person name="Kanamori H."/>
            <person name="McCombie W.R."/>
            <person name="Ouyang S."/>
            <person name="Schwartz D.C."/>
            <person name="Tanaka T."/>
            <person name="Wu J."/>
            <person name="Zhou S."/>
            <person name="Childs K.L."/>
            <person name="Davidson R.M."/>
            <person name="Lin H."/>
            <person name="Quesada-Ocampo L."/>
            <person name="Vaillancourt B."/>
            <person name="Sakai H."/>
            <person name="Lee S.S."/>
            <person name="Kim J."/>
            <person name="Numa H."/>
            <person name="Itoh T."/>
            <person name="Buell C.R."/>
            <person name="Matsumoto T."/>
        </authorList>
    </citation>
    <scope>NUCLEOTIDE SEQUENCE [LARGE SCALE GENOMIC DNA]</scope>
    <source>
        <strain evidence="3">cv. Nipponbare</strain>
    </source>
</reference>
<sequence length="291" mass="31478">LLHRQEDGGATRVAILPHHLPRRSQLLPAEAQPLLHAIHDPPPTGVQQPECLVVAGDLHVYLVERALDHAADGVGYVERHVAVHGDHHPFLPHLHHHGVVRPRYHVLRCPDQLEHGTTLVGGGAAPHHDGARGVAEHGLADEVADVGFGGATDDQRHHLGCHHEHPGTVVALGDVLGHTQRRGASEAASLVEHDTLGRQREAEELDEHDVGAGQAAGAGGGEDDVGDARRRLPPVVNGLARRLRTEPRDALLGDLLPYVERGGHVRRHRRVGPQPLIRDVHVPLLRRCLLA</sequence>
<dbReference type="Proteomes" id="UP000059680">
    <property type="component" value="Chromosome 11"/>
</dbReference>
<feature type="region of interest" description="Disordered" evidence="1">
    <location>
        <begin position="201"/>
        <end position="229"/>
    </location>
</feature>
<organism evidence="2 3">
    <name type="scientific">Oryza sativa subsp. japonica</name>
    <name type="common">Rice</name>
    <dbReference type="NCBI Taxonomy" id="39947"/>
    <lineage>
        <taxon>Eukaryota</taxon>
        <taxon>Viridiplantae</taxon>
        <taxon>Streptophyta</taxon>
        <taxon>Embryophyta</taxon>
        <taxon>Tracheophyta</taxon>
        <taxon>Spermatophyta</taxon>
        <taxon>Magnoliopsida</taxon>
        <taxon>Liliopsida</taxon>
        <taxon>Poales</taxon>
        <taxon>Poaceae</taxon>
        <taxon>BOP clade</taxon>
        <taxon>Oryzoideae</taxon>
        <taxon>Oryzeae</taxon>
        <taxon>Oryzinae</taxon>
        <taxon>Oryza</taxon>
        <taxon>Oryza sativa</taxon>
    </lineage>
</organism>
<name>A0A0P0Y3L5_ORYSJ</name>
<reference evidence="2 3" key="2">
    <citation type="journal article" date="2013" name="Plant Cell Physiol.">
        <title>Rice Annotation Project Database (RAP-DB): an integrative and interactive database for rice genomics.</title>
        <authorList>
            <person name="Sakai H."/>
            <person name="Lee S.S."/>
            <person name="Tanaka T."/>
            <person name="Numa H."/>
            <person name="Kim J."/>
            <person name="Kawahara Y."/>
            <person name="Wakimoto H."/>
            <person name="Yang C.C."/>
            <person name="Iwamoto M."/>
            <person name="Abe T."/>
            <person name="Yamada Y."/>
            <person name="Muto A."/>
            <person name="Inokuchi H."/>
            <person name="Ikemura T."/>
            <person name="Matsumoto T."/>
            <person name="Sasaki T."/>
            <person name="Itoh T."/>
        </authorList>
    </citation>
    <scope>NUCLEOTIDE SEQUENCE [LARGE SCALE GENOMIC DNA]</scope>
    <source>
        <strain evidence="3">cv. Nipponbare</strain>
    </source>
</reference>
<dbReference type="Gramene" id="Os11t0567200-00">
    <property type="protein sequence ID" value="Os11t0567200-00"/>
    <property type="gene ID" value="Os11g0567200"/>
</dbReference>
<evidence type="ECO:0000256" key="1">
    <source>
        <dbReference type="SAM" id="MobiDB-lite"/>
    </source>
</evidence>
<keyword evidence="3" id="KW-1185">Reference proteome</keyword>
<dbReference type="EMBL" id="AP014967">
    <property type="protein sequence ID" value="BAT14496.1"/>
    <property type="molecule type" value="Genomic_DNA"/>
</dbReference>
<feature type="non-terminal residue" evidence="2">
    <location>
        <position position="1"/>
    </location>
</feature>
<proteinExistence type="predicted"/>
<evidence type="ECO:0000313" key="2">
    <source>
        <dbReference type="EMBL" id="BAT14496.1"/>
    </source>
</evidence>
<evidence type="ECO:0000313" key="3">
    <source>
        <dbReference type="Proteomes" id="UP000059680"/>
    </source>
</evidence>
<dbReference type="InParanoid" id="A0A0P0Y3L5"/>
<protein>
    <submittedName>
        <fullName evidence="2">Os11g0567200 protein</fullName>
    </submittedName>
</protein>
<gene>
    <name evidence="2" type="ordered locus">Os11g0567200</name>
    <name evidence="2" type="ORF">OSNPB_110567200</name>
</gene>
<accession>A0A0P0Y3L5</accession>
<dbReference type="PaxDb" id="39947-A0A0P0Y3L5"/>
<dbReference type="FunCoup" id="A0A0P0Y3L5">
    <property type="interactions" value="7"/>
</dbReference>
<dbReference type="AlphaFoldDB" id="A0A0P0Y3L5"/>
<reference evidence="3" key="1">
    <citation type="journal article" date="2005" name="Nature">
        <title>The map-based sequence of the rice genome.</title>
        <authorList>
            <consortium name="International rice genome sequencing project (IRGSP)"/>
            <person name="Matsumoto T."/>
            <person name="Wu J."/>
            <person name="Kanamori H."/>
            <person name="Katayose Y."/>
            <person name="Fujisawa M."/>
            <person name="Namiki N."/>
            <person name="Mizuno H."/>
            <person name="Yamamoto K."/>
            <person name="Antonio B.A."/>
            <person name="Baba T."/>
            <person name="Sakata K."/>
            <person name="Nagamura Y."/>
            <person name="Aoki H."/>
            <person name="Arikawa K."/>
            <person name="Arita K."/>
            <person name="Bito T."/>
            <person name="Chiden Y."/>
            <person name="Fujitsuka N."/>
            <person name="Fukunaka R."/>
            <person name="Hamada M."/>
            <person name="Harada C."/>
            <person name="Hayashi A."/>
            <person name="Hijishita S."/>
            <person name="Honda M."/>
            <person name="Hosokawa S."/>
            <person name="Ichikawa Y."/>
            <person name="Idonuma A."/>
            <person name="Iijima M."/>
            <person name="Ikeda M."/>
            <person name="Ikeno M."/>
            <person name="Ito K."/>
            <person name="Ito S."/>
            <person name="Ito T."/>
            <person name="Ito Y."/>
            <person name="Ito Y."/>
            <person name="Iwabuchi A."/>
            <person name="Kamiya K."/>
            <person name="Karasawa W."/>
            <person name="Kurita K."/>
            <person name="Katagiri S."/>
            <person name="Kikuta A."/>
            <person name="Kobayashi H."/>
            <person name="Kobayashi N."/>
            <person name="Machita K."/>
            <person name="Maehara T."/>
            <person name="Masukawa M."/>
            <person name="Mizubayashi T."/>
            <person name="Mukai Y."/>
            <person name="Nagasaki H."/>
            <person name="Nagata Y."/>
            <person name="Naito S."/>
            <person name="Nakashima M."/>
            <person name="Nakama Y."/>
            <person name="Nakamichi Y."/>
            <person name="Nakamura M."/>
            <person name="Meguro A."/>
            <person name="Negishi M."/>
            <person name="Ohta I."/>
            <person name="Ohta T."/>
            <person name="Okamoto M."/>
            <person name="Ono N."/>
            <person name="Saji S."/>
            <person name="Sakaguchi M."/>
            <person name="Sakai K."/>
            <person name="Shibata M."/>
            <person name="Shimokawa T."/>
            <person name="Song J."/>
            <person name="Takazaki Y."/>
            <person name="Terasawa K."/>
            <person name="Tsugane M."/>
            <person name="Tsuji K."/>
            <person name="Ueda S."/>
            <person name="Waki K."/>
            <person name="Yamagata H."/>
            <person name="Yamamoto M."/>
            <person name="Yamamoto S."/>
            <person name="Yamane H."/>
            <person name="Yoshiki S."/>
            <person name="Yoshihara R."/>
            <person name="Yukawa K."/>
            <person name="Zhong H."/>
            <person name="Yano M."/>
            <person name="Yuan Q."/>
            <person name="Ouyang S."/>
            <person name="Liu J."/>
            <person name="Jones K.M."/>
            <person name="Gansberger K."/>
            <person name="Moffat K."/>
            <person name="Hill J."/>
            <person name="Bera J."/>
            <person name="Fadrosh D."/>
            <person name="Jin S."/>
            <person name="Johri S."/>
            <person name="Kim M."/>
            <person name="Overton L."/>
            <person name="Reardon M."/>
            <person name="Tsitrin T."/>
            <person name="Vuong H."/>
            <person name="Weaver B."/>
            <person name="Ciecko A."/>
            <person name="Tallon L."/>
            <person name="Jackson J."/>
            <person name="Pai G."/>
            <person name="Aken S.V."/>
            <person name="Utterback T."/>
            <person name="Reidmuller S."/>
            <person name="Feldblyum T."/>
            <person name="Hsiao J."/>
            <person name="Zismann V."/>
            <person name="Iobst S."/>
            <person name="de Vazeille A.R."/>
            <person name="Buell C.R."/>
            <person name="Ying K."/>
            <person name="Li Y."/>
            <person name="Lu T."/>
            <person name="Huang Y."/>
            <person name="Zhao Q."/>
            <person name="Feng Q."/>
            <person name="Zhang L."/>
            <person name="Zhu J."/>
            <person name="Weng Q."/>
            <person name="Mu J."/>
            <person name="Lu Y."/>
            <person name="Fan D."/>
            <person name="Liu Y."/>
            <person name="Guan J."/>
            <person name="Zhang Y."/>
            <person name="Yu S."/>
            <person name="Liu X."/>
            <person name="Zhang Y."/>
            <person name="Hong G."/>
            <person name="Han B."/>
            <person name="Choisne N."/>
            <person name="Demange N."/>
            <person name="Orjeda G."/>
            <person name="Samain S."/>
            <person name="Cattolico L."/>
            <person name="Pelletier E."/>
            <person name="Couloux A."/>
            <person name="Segurens B."/>
            <person name="Wincker P."/>
            <person name="D'Hont A."/>
            <person name="Scarpelli C."/>
            <person name="Weissenbach J."/>
            <person name="Salanoubat M."/>
            <person name="Quetier F."/>
            <person name="Yu Y."/>
            <person name="Kim H.R."/>
            <person name="Rambo T."/>
            <person name="Currie J."/>
            <person name="Collura K."/>
            <person name="Luo M."/>
            <person name="Yang T."/>
            <person name="Ammiraju J.S.S."/>
            <person name="Engler F."/>
            <person name="Soderlund C."/>
            <person name="Wing R.A."/>
            <person name="Palmer L.E."/>
            <person name="de la Bastide M."/>
            <person name="Spiegel L."/>
            <person name="Nascimento L."/>
            <person name="Zutavern T."/>
            <person name="O'Shaughnessy A."/>
            <person name="Dike S."/>
            <person name="Dedhia N."/>
            <person name="Preston R."/>
            <person name="Balija V."/>
            <person name="McCombie W.R."/>
            <person name="Chow T."/>
            <person name="Chen H."/>
            <person name="Chung M."/>
            <person name="Chen C."/>
            <person name="Shaw J."/>
            <person name="Wu H."/>
            <person name="Hsiao K."/>
            <person name="Chao Y."/>
            <person name="Chu M."/>
            <person name="Cheng C."/>
            <person name="Hour A."/>
            <person name="Lee P."/>
            <person name="Lin S."/>
            <person name="Lin Y."/>
            <person name="Liou J."/>
            <person name="Liu S."/>
            <person name="Hsing Y."/>
            <person name="Raghuvanshi S."/>
            <person name="Mohanty A."/>
            <person name="Bharti A.K."/>
            <person name="Gaur A."/>
            <person name="Gupta V."/>
            <person name="Kumar D."/>
            <person name="Ravi V."/>
            <person name="Vij S."/>
            <person name="Kapur A."/>
            <person name="Khurana P."/>
            <person name="Khurana P."/>
            <person name="Khurana J.P."/>
            <person name="Tyagi A.K."/>
            <person name="Gaikwad K."/>
            <person name="Singh A."/>
            <person name="Dalal V."/>
            <person name="Srivastava S."/>
            <person name="Dixit A."/>
            <person name="Pal A.K."/>
            <person name="Ghazi I.A."/>
            <person name="Yadav M."/>
            <person name="Pandit A."/>
            <person name="Bhargava A."/>
            <person name="Sureshbabu K."/>
            <person name="Batra K."/>
            <person name="Sharma T.R."/>
            <person name="Mohapatra T."/>
            <person name="Singh N.K."/>
            <person name="Messing J."/>
            <person name="Nelson A.B."/>
            <person name="Fuks G."/>
            <person name="Kavchok S."/>
            <person name="Keizer G."/>
            <person name="Linton E."/>
            <person name="Llaca V."/>
            <person name="Song R."/>
            <person name="Tanyolac B."/>
            <person name="Young S."/>
            <person name="Ho-Il K."/>
            <person name="Hahn J.H."/>
            <person name="Sangsakoo G."/>
            <person name="Vanavichit A."/>
            <person name="de Mattos Luiz.A.T."/>
            <person name="Zimmer P.D."/>
            <person name="Malone G."/>
            <person name="Dellagostin O."/>
            <person name="de Oliveira A.C."/>
            <person name="Bevan M."/>
            <person name="Bancroft I."/>
            <person name="Minx P."/>
            <person name="Cordum H."/>
            <person name="Wilson R."/>
            <person name="Cheng Z."/>
            <person name="Jin W."/>
            <person name="Jiang J."/>
            <person name="Leong S.A."/>
            <person name="Iwama H."/>
            <person name="Gojobori T."/>
            <person name="Itoh T."/>
            <person name="Niimura Y."/>
            <person name="Fujii Y."/>
            <person name="Habara T."/>
            <person name="Sakai H."/>
            <person name="Sato Y."/>
            <person name="Wilson G."/>
            <person name="Kumar K."/>
            <person name="McCouch S."/>
            <person name="Juretic N."/>
            <person name="Hoen D."/>
            <person name="Wright S."/>
            <person name="Bruskiewich R."/>
            <person name="Bureau T."/>
            <person name="Miyao A."/>
            <person name="Hirochika H."/>
            <person name="Nishikawa T."/>
            <person name="Kadowaki K."/>
            <person name="Sugiura M."/>
            <person name="Burr B."/>
            <person name="Sasaki T."/>
        </authorList>
    </citation>
    <scope>NUCLEOTIDE SEQUENCE [LARGE SCALE GENOMIC DNA]</scope>
    <source>
        <strain evidence="3">cv. Nipponbare</strain>
    </source>
</reference>